<dbReference type="Proteomes" id="UP000801492">
    <property type="component" value="Unassembled WGS sequence"/>
</dbReference>
<dbReference type="AlphaFoldDB" id="A0A8K0G9A3"/>
<name>A0A8K0G9A3_IGNLU</name>
<organism evidence="1 2">
    <name type="scientific">Ignelater luminosus</name>
    <name type="common">Cucubano</name>
    <name type="synonym">Pyrophorus luminosus</name>
    <dbReference type="NCBI Taxonomy" id="2038154"/>
    <lineage>
        <taxon>Eukaryota</taxon>
        <taxon>Metazoa</taxon>
        <taxon>Ecdysozoa</taxon>
        <taxon>Arthropoda</taxon>
        <taxon>Hexapoda</taxon>
        <taxon>Insecta</taxon>
        <taxon>Pterygota</taxon>
        <taxon>Neoptera</taxon>
        <taxon>Endopterygota</taxon>
        <taxon>Coleoptera</taxon>
        <taxon>Polyphaga</taxon>
        <taxon>Elateriformia</taxon>
        <taxon>Elateroidea</taxon>
        <taxon>Elateridae</taxon>
        <taxon>Agrypninae</taxon>
        <taxon>Pyrophorini</taxon>
        <taxon>Ignelater</taxon>
    </lineage>
</organism>
<evidence type="ECO:0000313" key="2">
    <source>
        <dbReference type="Proteomes" id="UP000801492"/>
    </source>
</evidence>
<comment type="caution">
    <text evidence="1">The sequence shown here is derived from an EMBL/GenBank/DDBJ whole genome shotgun (WGS) entry which is preliminary data.</text>
</comment>
<gene>
    <name evidence="1" type="ORF">ILUMI_15682</name>
</gene>
<evidence type="ECO:0000313" key="1">
    <source>
        <dbReference type="EMBL" id="KAF2890491.1"/>
    </source>
</evidence>
<keyword evidence="2" id="KW-1185">Reference proteome</keyword>
<sequence length="133" mass="15041">MQLVHIDDLKQNITTNDLLHNETNGATYVFEEPKGVPANLETDIDIIQSSTSSATELLNPVWVAMQFKILQKQKNFMEKTKASKRAIECYLTKTKLTKIFVLKSLTKIQLFLRRVDVGCRSPATLCKDNGRGV</sequence>
<accession>A0A8K0G9A3</accession>
<dbReference type="EMBL" id="VTPC01051413">
    <property type="protein sequence ID" value="KAF2890491.1"/>
    <property type="molecule type" value="Genomic_DNA"/>
</dbReference>
<protein>
    <submittedName>
        <fullName evidence="1">Uncharacterized protein</fullName>
    </submittedName>
</protein>
<proteinExistence type="predicted"/>
<reference evidence="1" key="1">
    <citation type="submission" date="2019-08" db="EMBL/GenBank/DDBJ databases">
        <title>The genome of the North American firefly Photinus pyralis.</title>
        <authorList>
            <consortium name="Photinus pyralis genome working group"/>
            <person name="Fallon T.R."/>
            <person name="Sander Lower S.E."/>
            <person name="Weng J.-K."/>
        </authorList>
    </citation>
    <scope>NUCLEOTIDE SEQUENCE</scope>
    <source>
        <strain evidence="1">TRF0915ILg1</strain>
        <tissue evidence="1">Whole body</tissue>
    </source>
</reference>